<keyword evidence="2" id="KW-0812">Transmembrane</keyword>
<feature type="region of interest" description="Disordered" evidence="1">
    <location>
        <begin position="1"/>
        <end position="25"/>
    </location>
</feature>
<keyword evidence="2" id="KW-1133">Transmembrane helix</keyword>
<feature type="compositionally biased region" description="Basic and acidic residues" evidence="1">
    <location>
        <begin position="1"/>
        <end position="10"/>
    </location>
</feature>
<keyword evidence="2" id="KW-0472">Membrane</keyword>
<feature type="transmembrane region" description="Helical" evidence="2">
    <location>
        <begin position="156"/>
        <end position="180"/>
    </location>
</feature>
<accession>A0A6J5LZN9</accession>
<evidence type="ECO:0000256" key="1">
    <source>
        <dbReference type="SAM" id="MobiDB-lite"/>
    </source>
</evidence>
<sequence>MEHHLNKQDHEDDDMPETTSFDSRKSNAMNRIALSSLGTLRAHGADCAILMFSSQDEHGHDRMFRFRFGSSLMQEGLFDNYARILDAERSEFADNYVASDFRSVNWSETFDDPTLRLSGGNDRNIDSDSDEPEAEPDVRPTNDRIKDHRDRIKHLAVTWVAFCCAIINIGFALHIVASLFI</sequence>
<name>A0A6J5LZN9_9CAUD</name>
<protein>
    <submittedName>
        <fullName evidence="3">Uncharacterized protein</fullName>
    </submittedName>
</protein>
<gene>
    <name evidence="3" type="ORF">UFOVP329_78</name>
</gene>
<reference evidence="3" key="1">
    <citation type="submission" date="2020-04" db="EMBL/GenBank/DDBJ databases">
        <authorList>
            <person name="Chiriac C."/>
            <person name="Salcher M."/>
            <person name="Ghai R."/>
            <person name="Kavagutti S V."/>
        </authorList>
    </citation>
    <scope>NUCLEOTIDE SEQUENCE</scope>
</reference>
<organism evidence="3">
    <name type="scientific">uncultured Caudovirales phage</name>
    <dbReference type="NCBI Taxonomy" id="2100421"/>
    <lineage>
        <taxon>Viruses</taxon>
        <taxon>Duplodnaviria</taxon>
        <taxon>Heunggongvirae</taxon>
        <taxon>Uroviricota</taxon>
        <taxon>Caudoviricetes</taxon>
        <taxon>Peduoviridae</taxon>
        <taxon>Maltschvirus</taxon>
        <taxon>Maltschvirus maltsch</taxon>
    </lineage>
</organism>
<evidence type="ECO:0000256" key="2">
    <source>
        <dbReference type="SAM" id="Phobius"/>
    </source>
</evidence>
<proteinExistence type="predicted"/>
<feature type="compositionally biased region" description="Basic and acidic residues" evidence="1">
    <location>
        <begin position="136"/>
        <end position="145"/>
    </location>
</feature>
<evidence type="ECO:0000313" key="3">
    <source>
        <dbReference type="EMBL" id="CAB4138316.1"/>
    </source>
</evidence>
<feature type="region of interest" description="Disordered" evidence="1">
    <location>
        <begin position="115"/>
        <end position="145"/>
    </location>
</feature>
<dbReference type="EMBL" id="LR796342">
    <property type="protein sequence ID" value="CAB4138316.1"/>
    <property type="molecule type" value="Genomic_DNA"/>
</dbReference>